<evidence type="ECO:0000313" key="6">
    <source>
        <dbReference type="EMBL" id="SEB83513.1"/>
    </source>
</evidence>
<dbReference type="Pfam" id="PF02126">
    <property type="entry name" value="PTE"/>
    <property type="match status" value="1"/>
</dbReference>
<feature type="binding site" evidence="4">
    <location>
        <position position="257"/>
    </location>
    <ligand>
        <name>Zn(2+)</name>
        <dbReference type="ChEBI" id="CHEBI:29105"/>
        <label>1</label>
    </ligand>
</feature>
<keyword evidence="2" id="KW-0378">Hydrolase</keyword>
<organism evidence="6 7">
    <name type="scientific">Atopobium minutum</name>
    <dbReference type="NCBI Taxonomy" id="1381"/>
    <lineage>
        <taxon>Bacteria</taxon>
        <taxon>Bacillati</taxon>
        <taxon>Actinomycetota</taxon>
        <taxon>Coriobacteriia</taxon>
        <taxon>Coriobacteriales</taxon>
        <taxon>Atopobiaceae</taxon>
        <taxon>Atopobium</taxon>
    </lineage>
</organism>
<feature type="binding site" evidence="4">
    <location>
        <position position="26"/>
    </location>
    <ligand>
        <name>Zn(2+)</name>
        <dbReference type="ChEBI" id="CHEBI:29105"/>
        <label>1</label>
    </ligand>
</feature>
<feature type="modified residue" description="N6-carboxylysine" evidence="3 5">
    <location>
        <position position="139"/>
    </location>
</feature>
<name>A0AB38A791_9ACTN</name>
<feature type="binding site" evidence="4">
    <location>
        <position position="172"/>
    </location>
    <ligand>
        <name>Zn(2+)</name>
        <dbReference type="ChEBI" id="CHEBI:29105"/>
        <label>2</label>
    </ligand>
</feature>
<protein>
    <submittedName>
        <fullName evidence="6">Phosphotriesterase-related protein</fullName>
    </submittedName>
</protein>
<comment type="similarity">
    <text evidence="5">Belongs to the metallo-dependent hydrolases superfamily. Phosphotriesterase family.</text>
</comment>
<gene>
    <name evidence="6" type="ORF">SAMN04489746_1145</name>
</gene>
<dbReference type="InterPro" id="IPR001559">
    <property type="entry name" value="Phosphotriesterase"/>
</dbReference>
<feature type="binding site" description="via carbamate group" evidence="4">
    <location>
        <position position="139"/>
    </location>
    <ligand>
        <name>Zn(2+)</name>
        <dbReference type="ChEBI" id="CHEBI:29105"/>
        <label>2</label>
    </ligand>
</feature>
<feature type="binding site" description="via carbamate group" evidence="4">
    <location>
        <position position="139"/>
    </location>
    <ligand>
        <name>Zn(2+)</name>
        <dbReference type="ChEBI" id="CHEBI:29105"/>
        <label>1</label>
    </ligand>
</feature>
<dbReference type="PANTHER" id="PTHR10819:SF3">
    <property type="entry name" value="PHOSPHOTRIESTERASE-RELATED PROTEIN"/>
    <property type="match status" value="1"/>
</dbReference>
<dbReference type="Gene3D" id="3.20.20.140">
    <property type="entry name" value="Metal-dependent hydrolases"/>
    <property type="match status" value="1"/>
</dbReference>
<dbReference type="AlphaFoldDB" id="A0AB38A791"/>
<dbReference type="Proteomes" id="UP000183687">
    <property type="component" value="Unassembled WGS sequence"/>
</dbReference>
<dbReference type="PROSITE" id="PS01322">
    <property type="entry name" value="PHOSPHOTRIESTERASE_1"/>
    <property type="match status" value="1"/>
</dbReference>
<dbReference type="InterPro" id="IPR032466">
    <property type="entry name" value="Metal_Hydrolase"/>
</dbReference>
<evidence type="ECO:0000256" key="2">
    <source>
        <dbReference type="ARBA" id="ARBA00022801"/>
    </source>
</evidence>
<evidence type="ECO:0000256" key="5">
    <source>
        <dbReference type="PROSITE-ProRule" id="PRU00679"/>
    </source>
</evidence>
<dbReference type="PROSITE" id="PS51347">
    <property type="entry name" value="PHOSPHOTRIESTERASE_2"/>
    <property type="match status" value="1"/>
</dbReference>
<dbReference type="EMBL" id="FNSH01000001">
    <property type="protein sequence ID" value="SEB83513.1"/>
    <property type="molecule type" value="Genomic_DNA"/>
</dbReference>
<comment type="caution">
    <text evidence="6">The sequence shown here is derived from an EMBL/GenBank/DDBJ whole genome shotgun (WGS) entry which is preliminary data.</text>
</comment>
<dbReference type="PANTHER" id="PTHR10819">
    <property type="entry name" value="PHOSPHOTRIESTERASE-RELATED"/>
    <property type="match status" value="1"/>
</dbReference>
<dbReference type="GO" id="GO:0008270">
    <property type="term" value="F:zinc ion binding"/>
    <property type="evidence" value="ECO:0007669"/>
    <property type="project" value="InterPro"/>
</dbReference>
<evidence type="ECO:0000256" key="4">
    <source>
        <dbReference type="PIRSR" id="PIRSR601559-51"/>
    </source>
</evidence>
<evidence type="ECO:0000313" key="7">
    <source>
        <dbReference type="Proteomes" id="UP000183687"/>
    </source>
</evidence>
<proteinExistence type="inferred from homology"/>
<accession>A0AB38A791</accession>
<reference evidence="6 7" key="1">
    <citation type="submission" date="2016-10" db="EMBL/GenBank/DDBJ databases">
        <authorList>
            <person name="Varghese N."/>
            <person name="Submissions S."/>
        </authorList>
    </citation>
    <scope>NUCLEOTIDE SEQUENCE [LARGE SCALE GENOMIC DNA]</scope>
    <source>
        <strain evidence="6 7">DSM 20586</strain>
    </source>
</reference>
<keyword evidence="1 4" id="KW-0479">Metal-binding</keyword>
<dbReference type="InterPro" id="IPR017947">
    <property type="entry name" value="AryldialkylPase_Zn-BS"/>
</dbReference>
<dbReference type="PIRSF" id="PIRSF016839">
    <property type="entry name" value="PhP"/>
    <property type="match status" value="1"/>
</dbReference>
<comment type="cofactor">
    <cofactor evidence="4">
        <name>a divalent metal cation</name>
        <dbReference type="ChEBI" id="CHEBI:60240"/>
    </cofactor>
    <text evidence="4">Binds 2 divalent metal cations per subunit.</text>
</comment>
<dbReference type="SUPFAM" id="SSF51556">
    <property type="entry name" value="Metallo-dependent hydrolases"/>
    <property type="match status" value="1"/>
</dbReference>
<feature type="binding site" evidence="4">
    <location>
        <position position="24"/>
    </location>
    <ligand>
        <name>Zn(2+)</name>
        <dbReference type="ChEBI" id="CHEBI:29105"/>
        <label>1</label>
    </ligand>
</feature>
<feature type="binding site" evidence="4">
    <location>
        <position position="200"/>
    </location>
    <ligand>
        <name>Zn(2+)</name>
        <dbReference type="ChEBI" id="CHEBI:29105"/>
        <label>2</label>
    </ligand>
</feature>
<evidence type="ECO:0000256" key="3">
    <source>
        <dbReference type="PIRSR" id="PIRSR601559-50"/>
    </source>
</evidence>
<sequence>MAVGKVRTVLGDIDPEQMGYTLSHEHILTHPQGGGEKDNADHILDSFPKALEMLNIFKASGGGTIVEATPETWGRDVPGLYLASKTTGVHVIACTGYMNQDSGMTEREDHLTIDDIAEVEHKDITEGMDGTFVKAGWVKCGTSYCHITPNEEKAIRAGARVAKETGVVLHSHTTTGTMGLEILDILKEENFDPSRMILAHIDRFPDLWYHRRLLETGCNLIYDGPGKAKYYPDQLRVDLLKQLVADGFEDQIMLSNDMGRRSHHTVYGGGPGFTFIKEKFIPRLIDEGLSQEVVDKFMYKNPQRVYAMIK</sequence>
<evidence type="ECO:0000256" key="1">
    <source>
        <dbReference type="ARBA" id="ARBA00022723"/>
    </source>
</evidence>
<dbReference type="GO" id="GO:0016788">
    <property type="term" value="F:hydrolase activity, acting on ester bonds"/>
    <property type="evidence" value="ECO:0007669"/>
    <property type="project" value="InterPro"/>
</dbReference>
<dbReference type="RefSeq" id="WP_002564211.1">
    <property type="nucleotide sequence ID" value="NZ_CALJSN010000009.1"/>
</dbReference>